<dbReference type="RefSeq" id="XP_038750101.1">
    <property type="nucleotide sequence ID" value="XM_038884401.1"/>
</dbReference>
<accession>A0A9P6IDJ4</accession>
<evidence type="ECO:0000256" key="1">
    <source>
        <dbReference type="ARBA" id="ARBA00004245"/>
    </source>
</evidence>
<dbReference type="InterPro" id="IPR007111">
    <property type="entry name" value="NACHT_NTPase"/>
</dbReference>
<dbReference type="PROSITE" id="PS50837">
    <property type="entry name" value="NACHT"/>
    <property type="match status" value="1"/>
</dbReference>
<feature type="domain" description="NACHT" evidence="8">
    <location>
        <begin position="179"/>
        <end position="322"/>
    </location>
</feature>
<dbReference type="CDD" id="cd03359">
    <property type="entry name" value="LbH_Dynactin_5"/>
    <property type="match status" value="1"/>
</dbReference>
<gene>
    <name evidence="9" type="ORF">CkaCkLH20_01682</name>
</gene>
<dbReference type="PANTHER" id="PTHR46126">
    <property type="entry name" value="DYNACTIN SUBUNIT 5"/>
    <property type="match status" value="1"/>
</dbReference>
<dbReference type="InterPro" id="IPR027417">
    <property type="entry name" value="P-loop_NTPase"/>
</dbReference>
<dbReference type="InterPro" id="IPR056884">
    <property type="entry name" value="NPHP3-like_N"/>
</dbReference>
<dbReference type="InterPro" id="IPR047125">
    <property type="entry name" value="DCTN5"/>
</dbReference>
<evidence type="ECO:0000256" key="6">
    <source>
        <dbReference type="ARBA" id="ARBA00034865"/>
    </source>
</evidence>
<dbReference type="Proteomes" id="UP000781932">
    <property type="component" value="Unassembled WGS sequence"/>
</dbReference>
<evidence type="ECO:0000259" key="8">
    <source>
        <dbReference type="PROSITE" id="PS50837"/>
    </source>
</evidence>
<keyword evidence="10" id="KW-1185">Reference proteome</keyword>
<keyword evidence="2" id="KW-0963">Cytoplasm</keyword>
<organism evidence="9 10">
    <name type="scientific">Colletotrichum karsti</name>
    <dbReference type="NCBI Taxonomy" id="1095194"/>
    <lineage>
        <taxon>Eukaryota</taxon>
        <taxon>Fungi</taxon>
        <taxon>Dikarya</taxon>
        <taxon>Ascomycota</taxon>
        <taxon>Pezizomycotina</taxon>
        <taxon>Sordariomycetes</taxon>
        <taxon>Hypocreomycetidae</taxon>
        <taxon>Glomerellales</taxon>
        <taxon>Glomerellaceae</taxon>
        <taxon>Colletotrichum</taxon>
        <taxon>Colletotrichum boninense species complex</taxon>
    </lineage>
</organism>
<dbReference type="PANTHER" id="PTHR46126:SF1">
    <property type="entry name" value="DYNACTIN SUBUNIT 5"/>
    <property type="match status" value="1"/>
</dbReference>
<evidence type="ECO:0000313" key="10">
    <source>
        <dbReference type="Proteomes" id="UP000781932"/>
    </source>
</evidence>
<dbReference type="InterPro" id="IPR011004">
    <property type="entry name" value="Trimer_LpxA-like_sf"/>
</dbReference>
<dbReference type="SUPFAM" id="SSF52540">
    <property type="entry name" value="P-loop containing nucleoside triphosphate hydrolases"/>
    <property type="match status" value="1"/>
</dbReference>
<dbReference type="Gene3D" id="3.40.50.300">
    <property type="entry name" value="P-loop containing nucleotide triphosphate hydrolases"/>
    <property type="match status" value="1"/>
</dbReference>
<protein>
    <recommendedName>
        <fullName evidence="6">Dynactin subunit 5</fullName>
    </recommendedName>
</protein>
<keyword evidence="4" id="KW-0206">Cytoskeleton</keyword>
<evidence type="ECO:0000256" key="4">
    <source>
        <dbReference type="ARBA" id="ARBA00023212"/>
    </source>
</evidence>
<dbReference type="SUPFAM" id="SSF51161">
    <property type="entry name" value="Trimeric LpxA-like enzymes"/>
    <property type="match status" value="1"/>
</dbReference>
<comment type="similarity">
    <text evidence="5">Belongs to the dynactin subunits 5/6 family. Dynactin subunit 5 subfamily.</text>
</comment>
<sequence>MHEDINMLRGLRYIRAQATKYFALPDELLRNEYQEKNTARSTQSIRDNIQALYGIVLKYLLLSTHYTPRTFGRAVKSLIGQAPWIELLNELQTVERGFHEHAQIFQTSMVLREIEAIGDKITKSDEGKNAKERKEFLDLLLGDDFDYTDRLAVTEERLDGTCEWFCRHPNFADWLENGDLLLVSAEAGCGKSVLSKYLIEKVLPQADPHATICYFFFKDDSPQTRSFKNASTALLHRLFASNEDLADGWKNKFSKSPGAHFQKTWNDFCKASIDPEAGRVICVLDALDESDQEQLGDFLSSIRTYLTKFPRDSRAKFLLTTRGYRPIKEHFQDFSSDMIIHLDGDNDEEKDHIQEEINKVMNHRLKKLFSRRSDISSDTRRLIEDGFYQHGSRQRTYLWMHLVFEVIKKDRPTLKADWREIFEITPDKIAKAYEKLLQGVEIKWKERVRTLLAIIIAAQQPLTLDELNIALSARDSISKPRSYDVYEELSSSLEFKSWMEKQCGSFLAIYNKTVYLIHQTAKEFLMRVPSKAAENGDKEVRHGSWMGTLLDHETHRYMAESSGSLRNTRQIDTQIRLVNRSDVGHLNIFSRQPSPTMSRRPAKGDYIETDTGNKVARKATLVGTQNIMLGGKTVIQPEVMIRGDLARSAQPSGGGAPANSTAVAIGRYCFLSRGAVLRPPGRMYKGAFTYMPLRIGDHVFVGQNTIIQAASIGTHVHIGRECVVGEFAIVKDYVRILEGTVVPPNMVIPSFSVVAGQPARVVGEVPEGGHEEFELRELYKTVGNNPQPLPV</sequence>
<reference evidence="9" key="2">
    <citation type="submission" date="2020-11" db="EMBL/GenBank/DDBJ databases">
        <title>Whole genome sequencing of Colletotrichum sp.</title>
        <authorList>
            <person name="Li H."/>
        </authorList>
    </citation>
    <scope>NUCLEOTIDE SEQUENCE</scope>
    <source>
        <strain evidence="9">CkLH20</strain>
    </source>
</reference>
<evidence type="ECO:0000256" key="7">
    <source>
        <dbReference type="SAM" id="MobiDB-lite"/>
    </source>
</evidence>
<evidence type="ECO:0000256" key="3">
    <source>
        <dbReference type="ARBA" id="ARBA00022737"/>
    </source>
</evidence>
<evidence type="ECO:0000256" key="2">
    <source>
        <dbReference type="ARBA" id="ARBA00022490"/>
    </source>
</evidence>
<name>A0A9P6IDJ4_9PEZI</name>
<dbReference type="AlphaFoldDB" id="A0A9P6IDJ4"/>
<evidence type="ECO:0000313" key="9">
    <source>
        <dbReference type="EMBL" id="KAF9880640.1"/>
    </source>
</evidence>
<dbReference type="Pfam" id="PF21711">
    <property type="entry name" value="DCTN5"/>
    <property type="match status" value="1"/>
</dbReference>
<evidence type="ECO:0000256" key="5">
    <source>
        <dbReference type="ARBA" id="ARBA00034706"/>
    </source>
</evidence>
<dbReference type="Gene3D" id="2.160.10.10">
    <property type="entry name" value="Hexapeptide repeat proteins"/>
    <property type="match status" value="1"/>
</dbReference>
<dbReference type="OrthoDB" id="417208at2759"/>
<dbReference type="EMBL" id="JAATWM020000004">
    <property type="protein sequence ID" value="KAF9880640.1"/>
    <property type="molecule type" value="Genomic_DNA"/>
</dbReference>
<proteinExistence type="inferred from homology"/>
<dbReference type="GO" id="GO:0005869">
    <property type="term" value="C:dynactin complex"/>
    <property type="evidence" value="ECO:0007669"/>
    <property type="project" value="TreeGrafter"/>
</dbReference>
<dbReference type="GeneID" id="62157475"/>
<comment type="subcellular location">
    <subcellularLocation>
        <location evidence="1">Cytoplasm</location>
        <location evidence="1">Cytoskeleton</location>
    </subcellularLocation>
</comment>
<comment type="caution">
    <text evidence="9">The sequence shown here is derived from an EMBL/GenBank/DDBJ whole genome shotgun (WGS) entry which is preliminary data.</text>
</comment>
<dbReference type="Pfam" id="PF24883">
    <property type="entry name" value="NPHP3_N"/>
    <property type="match status" value="1"/>
</dbReference>
<keyword evidence="3" id="KW-0677">Repeat</keyword>
<reference evidence="9" key="1">
    <citation type="submission" date="2020-03" db="EMBL/GenBank/DDBJ databases">
        <authorList>
            <person name="He L."/>
        </authorList>
    </citation>
    <scope>NUCLEOTIDE SEQUENCE</scope>
    <source>
        <strain evidence="9">CkLH20</strain>
    </source>
</reference>
<feature type="region of interest" description="Disordered" evidence="7">
    <location>
        <begin position="588"/>
        <end position="607"/>
    </location>
</feature>